<dbReference type="GO" id="GO:0006518">
    <property type="term" value="P:peptide metabolic process"/>
    <property type="evidence" value="ECO:0007669"/>
    <property type="project" value="InterPro"/>
</dbReference>
<keyword evidence="4" id="KW-0645">Protease</keyword>
<dbReference type="GO" id="GO:0045148">
    <property type="term" value="F:tripeptide aminopeptidase activity"/>
    <property type="evidence" value="ECO:0007669"/>
    <property type="project" value="UniProtKB-UniRule"/>
</dbReference>
<sequence>MSPANMSGMDRLVERFLSYIAIDTSSDPASDRIPSTAGQLTLGKKLLEELSRLGVRAQMDKNGIVYGHLPANSRKSGLPAIGFVAHMDTPPGLNSRGIRPRFIKNYDGSPIILHEKNQLILAPEQDPFLPGLIGHDLITTDGTTILGADDKAGIAELVTMLDILVHNPGFAHGPVYTAFSVDEEIGRGMACFDPELFPCDFAYTVDIDGNDISCLDYETFCGGWTEVNVLGRPMHPGTGAGILRNACTMAMELHCSLPLRLDPYYSREYEGIIHLAAFTGRPEHAHMRYRVCSFEENVLWEQMHQIERAAKALNTAYGFPAFSVSMRQSSSNIKTCVMRDPRCLEYAKRAMAAAGLLVKHRPIRGGTDGIPLAERGIPAPNLNNGSYHALSFQEMVSVTQMKQCVEIFLKIVSADAPLSPTFLMIR</sequence>
<dbReference type="EMBL" id="DWWT01000042">
    <property type="protein sequence ID" value="HJC06299.1"/>
    <property type="molecule type" value="Genomic_DNA"/>
</dbReference>
<accession>A0A9D2MZL4</accession>
<name>A0A9D2MZL4_9FIRM</name>
<gene>
    <name evidence="4" type="primary">pepT</name>
    <name evidence="4" type="ORF">H9704_09120</name>
</gene>
<dbReference type="InterPro" id="IPR010161">
    <property type="entry name" value="Peptidase_M20B"/>
</dbReference>
<organism evidence="4 5">
    <name type="scientific">Candidatus Enterocloster excrementipullorum</name>
    <dbReference type="NCBI Taxonomy" id="2838559"/>
    <lineage>
        <taxon>Bacteria</taxon>
        <taxon>Bacillati</taxon>
        <taxon>Bacillota</taxon>
        <taxon>Clostridia</taxon>
        <taxon>Lachnospirales</taxon>
        <taxon>Lachnospiraceae</taxon>
        <taxon>Enterocloster</taxon>
    </lineage>
</organism>
<dbReference type="Gene3D" id="3.40.630.10">
    <property type="entry name" value="Zn peptidases"/>
    <property type="match status" value="1"/>
</dbReference>
<dbReference type="GO" id="GO:0008270">
    <property type="term" value="F:zinc ion binding"/>
    <property type="evidence" value="ECO:0007669"/>
    <property type="project" value="InterPro"/>
</dbReference>
<keyword evidence="4" id="KW-0031">Aminopeptidase</keyword>
<dbReference type="Proteomes" id="UP000823910">
    <property type="component" value="Unassembled WGS sequence"/>
</dbReference>
<comment type="cofactor">
    <cofactor evidence="1">
        <name>Zn(2+)</name>
        <dbReference type="ChEBI" id="CHEBI:29105"/>
    </cofactor>
</comment>
<dbReference type="Gene3D" id="3.30.70.360">
    <property type="match status" value="1"/>
</dbReference>
<keyword evidence="2" id="KW-0862">Zinc</keyword>
<protein>
    <recommendedName>
        <fullName evidence="3">Peptidase T</fullName>
        <ecNumber evidence="3">3.4.11.4</ecNumber>
    </recommendedName>
</protein>
<reference evidence="4" key="1">
    <citation type="journal article" date="2021" name="PeerJ">
        <title>Extensive microbial diversity within the chicken gut microbiome revealed by metagenomics and culture.</title>
        <authorList>
            <person name="Gilroy R."/>
            <person name="Ravi A."/>
            <person name="Getino M."/>
            <person name="Pursley I."/>
            <person name="Horton D.L."/>
            <person name="Alikhan N.F."/>
            <person name="Baker D."/>
            <person name="Gharbi K."/>
            <person name="Hall N."/>
            <person name="Watson M."/>
            <person name="Adriaenssens E.M."/>
            <person name="Foster-Nyarko E."/>
            <person name="Jarju S."/>
            <person name="Secka A."/>
            <person name="Antonio M."/>
            <person name="Oren A."/>
            <person name="Chaudhuri R.R."/>
            <person name="La Ragione R."/>
            <person name="Hildebrand F."/>
            <person name="Pallen M.J."/>
        </authorList>
    </citation>
    <scope>NUCLEOTIDE SEQUENCE</scope>
    <source>
        <strain evidence="4">CHK180-15479</strain>
    </source>
</reference>
<evidence type="ECO:0000256" key="2">
    <source>
        <dbReference type="ARBA" id="ARBA00022833"/>
    </source>
</evidence>
<dbReference type="SUPFAM" id="SSF53187">
    <property type="entry name" value="Zn-dependent exopeptidases"/>
    <property type="match status" value="1"/>
</dbReference>
<evidence type="ECO:0000256" key="1">
    <source>
        <dbReference type="ARBA" id="ARBA00001947"/>
    </source>
</evidence>
<keyword evidence="4" id="KW-0378">Hydrolase</keyword>
<proteinExistence type="predicted"/>
<evidence type="ECO:0000313" key="4">
    <source>
        <dbReference type="EMBL" id="HJC06299.1"/>
    </source>
</evidence>
<evidence type="ECO:0000313" key="5">
    <source>
        <dbReference type="Proteomes" id="UP000823910"/>
    </source>
</evidence>
<dbReference type="NCBIfam" id="NF009920">
    <property type="entry name" value="PRK13381.1"/>
    <property type="match status" value="1"/>
</dbReference>
<dbReference type="EC" id="3.4.11.4" evidence="3"/>
<dbReference type="NCBIfam" id="TIGR01882">
    <property type="entry name" value="peptidase-T"/>
    <property type="match status" value="1"/>
</dbReference>
<reference evidence="4" key="2">
    <citation type="submission" date="2021-04" db="EMBL/GenBank/DDBJ databases">
        <authorList>
            <person name="Gilroy R."/>
        </authorList>
    </citation>
    <scope>NUCLEOTIDE SEQUENCE</scope>
    <source>
        <strain evidence="4">CHK180-15479</strain>
    </source>
</reference>
<evidence type="ECO:0000256" key="3">
    <source>
        <dbReference type="NCBIfam" id="TIGR01882"/>
    </source>
</evidence>
<dbReference type="NCBIfam" id="NF003976">
    <property type="entry name" value="PRK05469.1"/>
    <property type="match status" value="1"/>
</dbReference>
<dbReference type="PANTHER" id="PTHR42994">
    <property type="entry name" value="PEPTIDASE T"/>
    <property type="match status" value="1"/>
</dbReference>
<comment type="caution">
    <text evidence="4">The sequence shown here is derived from an EMBL/GenBank/DDBJ whole genome shotgun (WGS) entry which is preliminary data.</text>
</comment>
<dbReference type="AlphaFoldDB" id="A0A9D2MZL4"/>
<dbReference type="SUPFAM" id="SSF55031">
    <property type="entry name" value="Bacterial exopeptidase dimerisation domain"/>
    <property type="match status" value="1"/>
</dbReference>
<dbReference type="GO" id="GO:0006508">
    <property type="term" value="P:proteolysis"/>
    <property type="evidence" value="ECO:0007669"/>
    <property type="project" value="UniProtKB-UniRule"/>
</dbReference>
<dbReference type="PANTHER" id="PTHR42994:SF1">
    <property type="entry name" value="PEPTIDASE T"/>
    <property type="match status" value="1"/>
</dbReference>
<dbReference type="InterPro" id="IPR036264">
    <property type="entry name" value="Bact_exopeptidase_dim_dom"/>
</dbReference>